<dbReference type="EMBL" id="NBWZ01000001">
    <property type="protein sequence ID" value="RFA10879.1"/>
    <property type="molecule type" value="Genomic_DNA"/>
</dbReference>
<dbReference type="AlphaFoldDB" id="A0A3E0VMN1"/>
<dbReference type="OrthoDB" id="9813348at2"/>
<accession>A0A3E0VMN1</accession>
<comment type="caution">
    <text evidence="6">The sequence shown here is derived from an EMBL/GenBank/DDBJ whole genome shotgun (WGS) entry which is preliminary data.</text>
</comment>
<dbReference type="Gene3D" id="3.50.50.60">
    <property type="entry name" value="FAD/NAD(P)-binding domain"/>
    <property type="match status" value="1"/>
</dbReference>
<dbReference type="PANTHER" id="PTHR43400:SF10">
    <property type="entry name" value="3-OXOSTEROID 1-DEHYDROGENASE"/>
    <property type="match status" value="1"/>
</dbReference>
<keyword evidence="7" id="KW-1185">Reference proteome</keyword>
<dbReference type="InterPro" id="IPR050315">
    <property type="entry name" value="FAD-oxidoreductase_2"/>
</dbReference>
<dbReference type="GO" id="GO:0033765">
    <property type="term" value="F:steroid dehydrogenase activity, acting on the CH-CH group of donors"/>
    <property type="evidence" value="ECO:0007669"/>
    <property type="project" value="UniProtKB-ARBA"/>
</dbReference>
<gene>
    <name evidence="6" type="ORF">B7R54_17935</name>
</gene>
<dbReference type="SUPFAM" id="SSF51905">
    <property type="entry name" value="FAD/NAD(P)-binding domain"/>
    <property type="match status" value="1"/>
</dbReference>
<dbReference type="PROSITE" id="PS51257">
    <property type="entry name" value="PROKAR_LIPOPROTEIN"/>
    <property type="match status" value="1"/>
</dbReference>
<dbReference type="GO" id="GO:0008202">
    <property type="term" value="P:steroid metabolic process"/>
    <property type="evidence" value="ECO:0007669"/>
    <property type="project" value="UniProtKB-ARBA"/>
</dbReference>
<dbReference type="InterPro" id="IPR036188">
    <property type="entry name" value="FAD/NAD-bd_sf"/>
</dbReference>
<dbReference type="InterPro" id="IPR003953">
    <property type="entry name" value="FAD-dep_OxRdtase_2_FAD-bd"/>
</dbReference>
<comment type="cofactor">
    <cofactor evidence="1">
        <name>FAD</name>
        <dbReference type="ChEBI" id="CHEBI:57692"/>
    </cofactor>
</comment>
<dbReference type="SUPFAM" id="SSF56425">
    <property type="entry name" value="Succinate dehydrogenase/fumarate reductase flavoprotein, catalytic domain"/>
    <property type="match status" value="1"/>
</dbReference>
<name>A0A3E0VMN1_9MICO</name>
<reference evidence="6 7" key="1">
    <citation type="submission" date="2017-04" db="EMBL/GenBank/DDBJ databases">
        <title>Comparative genome analysis of Subtercola boreus.</title>
        <authorList>
            <person name="Cho Y.-J."/>
            <person name="Cho A."/>
            <person name="Kim O.-S."/>
            <person name="Lee J.-I."/>
        </authorList>
    </citation>
    <scope>NUCLEOTIDE SEQUENCE [LARGE SCALE GENOMIC DNA]</scope>
    <source>
        <strain evidence="6 7">K300</strain>
    </source>
</reference>
<organism evidence="6 7">
    <name type="scientific">Subtercola boreus</name>
    <dbReference type="NCBI Taxonomy" id="120213"/>
    <lineage>
        <taxon>Bacteria</taxon>
        <taxon>Bacillati</taxon>
        <taxon>Actinomycetota</taxon>
        <taxon>Actinomycetes</taxon>
        <taxon>Micrococcales</taxon>
        <taxon>Microbacteriaceae</taxon>
        <taxon>Subtercola</taxon>
    </lineage>
</organism>
<evidence type="ECO:0000313" key="7">
    <source>
        <dbReference type="Proteomes" id="UP000256486"/>
    </source>
</evidence>
<protein>
    <submittedName>
        <fullName evidence="6">Reductase flavoprotein subunit</fullName>
    </submittedName>
</protein>
<evidence type="ECO:0000259" key="5">
    <source>
        <dbReference type="Pfam" id="PF00890"/>
    </source>
</evidence>
<keyword evidence="2" id="KW-0285">Flavoprotein</keyword>
<dbReference type="Gene3D" id="3.90.700.10">
    <property type="entry name" value="Succinate dehydrogenase/fumarate reductase flavoprotein, catalytic domain"/>
    <property type="match status" value="1"/>
</dbReference>
<evidence type="ECO:0000313" key="6">
    <source>
        <dbReference type="EMBL" id="RFA10879.1"/>
    </source>
</evidence>
<dbReference type="Proteomes" id="UP000256486">
    <property type="component" value="Unassembled WGS sequence"/>
</dbReference>
<dbReference type="Pfam" id="PF00890">
    <property type="entry name" value="FAD_binding_2"/>
    <property type="match status" value="1"/>
</dbReference>
<keyword evidence="3" id="KW-0274">FAD</keyword>
<proteinExistence type="predicted"/>
<evidence type="ECO:0000256" key="1">
    <source>
        <dbReference type="ARBA" id="ARBA00001974"/>
    </source>
</evidence>
<dbReference type="RefSeq" id="WP_116416256.1">
    <property type="nucleotide sequence ID" value="NZ_NBWZ01000001.1"/>
</dbReference>
<dbReference type="PANTHER" id="PTHR43400">
    <property type="entry name" value="FUMARATE REDUCTASE"/>
    <property type="match status" value="1"/>
</dbReference>
<keyword evidence="4" id="KW-0560">Oxidoreductase</keyword>
<evidence type="ECO:0000256" key="4">
    <source>
        <dbReference type="ARBA" id="ARBA00023002"/>
    </source>
</evidence>
<dbReference type="InterPro" id="IPR027477">
    <property type="entry name" value="Succ_DH/fumarate_Rdtase_cat_sf"/>
</dbReference>
<sequence length="458" mass="48079">MKTERNTCDVVVLGAGIAGLAAACRATDEGLSVVLVEKSDAVGGSSAMSGGFFAFSGTDEQCEKGVEDSAELFLADMLAVGQNANDESLLRAYLDEQAEVYAWLKSRGVVFRALELSSGQSVPRSHLSDIKDVLTMLADQFVAAGGLLLVDSRATRLVQDAERVTGVHIESPSGPQTLTATSGVVVATGGFSRSAELLKIFAPEQLAAIPYGGRANTGDGLTMAWMLGAGLADMSYVSATYGSHPDTTEAFHELLTAYYLGAIIVNSDGRRFVDESQSYKTLGMACLAQPNGLGFEVFDSVVRAKSHPGVPLNDIGMLEDLGHVFRADTLTDLAELAGIDAAALEQTVERYNTAVRGLGDDEFQRNGLCNGVGELLPIVAPPFYAYPAKALMTSTYCGLTIRPDGRVLRVDGSAIDGLYAIGEVTGGFHGAAYMTGTSLGKGAVFGSIVAKTLRNARE</sequence>
<evidence type="ECO:0000256" key="3">
    <source>
        <dbReference type="ARBA" id="ARBA00022827"/>
    </source>
</evidence>
<feature type="domain" description="FAD-dependent oxidoreductase 2 FAD-binding" evidence="5">
    <location>
        <begin position="9"/>
        <end position="439"/>
    </location>
</feature>
<evidence type="ECO:0000256" key="2">
    <source>
        <dbReference type="ARBA" id="ARBA00022630"/>
    </source>
</evidence>